<evidence type="ECO:0000313" key="5">
    <source>
        <dbReference type="EMBL" id="RDX95916.1"/>
    </source>
</evidence>
<proteinExistence type="predicted"/>
<evidence type="ECO:0000256" key="2">
    <source>
        <dbReference type="SAM" id="Phobius"/>
    </source>
</evidence>
<evidence type="ECO:0000259" key="4">
    <source>
        <dbReference type="Pfam" id="PF17919"/>
    </source>
</evidence>
<dbReference type="FunFam" id="3.30.70.270:FF:000020">
    <property type="entry name" value="Transposon Tf2-6 polyprotein-like Protein"/>
    <property type="match status" value="1"/>
</dbReference>
<dbReference type="Gene3D" id="3.10.10.10">
    <property type="entry name" value="HIV Type 1 Reverse Transcriptase, subunit A, domain 1"/>
    <property type="match status" value="1"/>
</dbReference>
<dbReference type="GO" id="GO:0003824">
    <property type="term" value="F:catalytic activity"/>
    <property type="evidence" value="ECO:0007669"/>
    <property type="project" value="UniProtKB-KW"/>
</dbReference>
<evidence type="ECO:0000259" key="3">
    <source>
        <dbReference type="Pfam" id="PF00078"/>
    </source>
</evidence>
<dbReference type="SUPFAM" id="SSF56672">
    <property type="entry name" value="DNA/RNA polymerases"/>
    <property type="match status" value="1"/>
</dbReference>
<dbReference type="OrthoDB" id="2431547at2759"/>
<dbReference type="PANTHER" id="PTHR37984">
    <property type="entry name" value="PROTEIN CBG26694"/>
    <property type="match status" value="1"/>
</dbReference>
<feature type="domain" description="Reverse transcriptase/retrotransposon-derived protein RNase H-like" evidence="4">
    <location>
        <begin position="221"/>
        <end position="306"/>
    </location>
</feature>
<name>A0A371GZP1_MUCPR</name>
<gene>
    <name evidence="5" type="primary">pol</name>
    <name evidence="5" type="ORF">CR513_21486</name>
</gene>
<dbReference type="Pfam" id="PF17919">
    <property type="entry name" value="RT_RNaseH_2"/>
    <property type="match status" value="1"/>
</dbReference>
<feature type="non-terminal residue" evidence="5">
    <location>
        <position position="1"/>
    </location>
</feature>
<dbReference type="AlphaFoldDB" id="A0A371GZP1"/>
<protein>
    <submittedName>
        <fullName evidence="5">Retrovirus-related Pol polyprotein from transposon 17.6</fullName>
    </submittedName>
</protein>
<keyword evidence="6" id="KW-1185">Reference proteome</keyword>
<dbReference type="InterPro" id="IPR050951">
    <property type="entry name" value="Retrovirus_Pol_polyprotein"/>
</dbReference>
<keyword evidence="1" id="KW-0511">Multifunctional enzyme</keyword>
<reference evidence="5" key="1">
    <citation type="submission" date="2018-05" db="EMBL/GenBank/DDBJ databases">
        <title>Draft genome of Mucuna pruriens seed.</title>
        <authorList>
            <person name="Nnadi N.E."/>
            <person name="Vos R."/>
            <person name="Hasami M.H."/>
            <person name="Devisetty U.K."/>
            <person name="Aguiy J.C."/>
        </authorList>
    </citation>
    <scope>NUCLEOTIDE SEQUENCE [LARGE SCALE GENOMIC DNA]</scope>
    <source>
        <strain evidence="5">JCA_2017</strain>
    </source>
</reference>
<evidence type="ECO:0000256" key="1">
    <source>
        <dbReference type="ARBA" id="ARBA00023268"/>
    </source>
</evidence>
<dbReference type="Proteomes" id="UP000257109">
    <property type="component" value="Unassembled WGS sequence"/>
</dbReference>
<keyword evidence="2" id="KW-1133">Transmembrane helix</keyword>
<dbReference type="InterPro" id="IPR000477">
    <property type="entry name" value="RT_dom"/>
</dbReference>
<keyword evidence="2" id="KW-0472">Membrane</keyword>
<accession>A0A371GZP1</accession>
<keyword evidence="2" id="KW-0812">Transmembrane</keyword>
<feature type="transmembrane region" description="Helical" evidence="2">
    <location>
        <begin position="103"/>
        <end position="123"/>
    </location>
</feature>
<comment type="caution">
    <text evidence="5">The sequence shown here is derived from an EMBL/GenBank/DDBJ whole genome shotgun (WGS) entry which is preliminary data.</text>
</comment>
<dbReference type="InterPro" id="IPR043128">
    <property type="entry name" value="Rev_trsase/Diguanyl_cyclase"/>
</dbReference>
<dbReference type="InterPro" id="IPR041577">
    <property type="entry name" value="RT_RNaseH_2"/>
</dbReference>
<dbReference type="CDD" id="cd01647">
    <property type="entry name" value="RT_LTR"/>
    <property type="match status" value="1"/>
</dbReference>
<dbReference type="Pfam" id="PF00078">
    <property type="entry name" value="RVT_1"/>
    <property type="match status" value="1"/>
</dbReference>
<sequence length="465" mass="54471">MPMILVSKKDGSWRMCMDYHPINALIVKYRHHISHLNNLLDELHDVCIISKVDIHSRYHQIRMQVGDEWKTTFKTKFHLYEWFVMPYGLTNASSMFMRLMNHVLRSLIGCCVVVFFMIFLCILKPRERCPIGFEIVEGRILTCELREMHLLHLKRLSMGFKEVQMDQEKVKAIQSWPIPTCVSDVGSFNGLASYYRYFVWDFNTIIAPLNEVIKKDMRFRWEEPQEQASKTLKERLSNAPMLALIILNQCVNINQKIMSNISNTSHYYEGHLIAFFSKKLKGFQLNYSTYDKELYALVQALQVWQHDKSSANILYDLDLEIELTLHRIRKVRNTVELIENQDRTLKEQATPEMLEPTQSYELKSGLIHLLPKFHGLVGEDPHKHLKEFHMVCSTMRPQGIPEDYIKIKISSRPPRWPLSEKKSLESGSNRRNIARILGVVQSIVYDLSTSSDQSDVDGPKYDRCR</sequence>
<dbReference type="InterPro" id="IPR043502">
    <property type="entry name" value="DNA/RNA_pol_sf"/>
</dbReference>
<evidence type="ECO:0000313" key="6">
    <source>
        <dbReference type="Proteomes" id="UP000257109"/>
    </source>
</evidence>
<dbReference type="EMBL" id="QJKJ01004016">
    <property type="protein sequence ID" value="RDX95916.1"/>
    <property type="molecule type" value="Genomic_DNA"/>
</dbReference>
<feature type="domain" description="Reverse transcriptase" evidence="3">
    <location>
        <begin position="7"/>
        <end position="115"/>
    </location>
</feature>
<dbReference type="PANTHER" id="PTHR37984:SF5">
    <property type="entry name" value="PROTEIN NYNRIN-LIKE"/>
    <property type="match status" value="1"/>
</dbReference>
<dbReference type="Gene3D" id="3.30.70.270">
    <property type="match status" value="2"/>
</dbReference>
<organism evidence="5 6">
    <name type="scientific">Mucuna pruriens</name>
    <name type="common">Velvet bean</name>
    <name type="synonym">Dolichos pruriens</name>
    <dbReference type="NCBI Taxonomy" id="157652"/>
    <lineage>
        <taxon>Eukaryota</taxon>
        <taxon>Viridiplantae</taxon>
        <taxon>Streptophyta</taxon>
        <taxon>Embryophyta</taxon>
        <taxon>Tracheophyta</taxon>
        <taxon>Spermatophyta</taxon>
        <taxon>Magnoliopsida</taxon>
        <taxon>eudicotyledons</taxon>
        <taxon>Gunneridae</taxon>
        <taxon>Pentapetalae</taxon>
        <taxon>rosids</taxon>
        <taxon>fabids</taxon>
        <taxon>Fabales</taxon>
        <taxon>Fabaceae</taxon>
        <taxon>Papilionoideae</taxon>
        <taxon>50 kb inversion clade</taxon>
        <taxon>NPAAA clade</taxon>
        <taxon>indigoferoid/millettioid clade</taxon>
        <taxon>Phaseoleae</taxon>
        <taxon>Mucuna</taxon>
    </lineage>
</organism>